<name>A0A813W5W4_9BILA</name>
<feature type="compositionally biased region" description="Polar residues" evidence="4">
    <location>
        <begin position="100"/>
        <end position="118"/>
    </location>
</feature>
<feature type="compositionally biased region" description="Basic residues" evidence="4">
    <location>
        <begin position="1"/>
        <end position="16"/>
    </location>
</feature>
<dbReference type="PANTHER" id="PTHR45641:SF19">
    <property type="entry name" value="NEPHROCYSTIN-3"/>
    <property type="match status" value="1"/>
</dbReference>
<dbReference type="Pfam" id="PF13424">
    <property type="entry name" value="TPR_12"/>
    <property type="match status" value="2"/>
</dbReference>
<feature type="compositionally biased region" description="Basic and acidic residues" evidence="4">
    <location>
        <begin position="224"/>
        <end position="242"/>
    </location>
</feature>
<evidence type="ECO:0000313" key="8">
    <source>
        <dbReference type="Proteomes" id="UP000663877"/>
    </source>
</evidence>
<feature type="region of interest" description="Disordered" evidence="4">
    <location>
        <begin position="218"/>
        <end position="439"/>
    </location>
</feature>
<dbReference type="SMART" id="SM00028">
    <property type="entry name" value="TPR"/>
    <property type="match status" value="5"/>
</dbReference>
<feature type="region of interest" description="Disordered" evidence="4">
    <location>
        <begin position="1"/>
        <end position="31"/>
    </location>
</feature>
<evidence type="ECO:0000313" key="7">
    <source>
        <dbReference type="Proteomes" id="UP000663832"/>
    </source>
</evidence>
<evidence type="ECO:0000256" key="1">
    <source>
        <dbReference type="ARBA" id="ARBA00022737"/>
    </source>
</evidence>
<feature type="compositionally biased region" description="Basic and acidic residues" evidence="4">
    <location>
        <begin position="280"/>
        <end position="290"/>
    </location>
</feature>
<gene>
    <name evidence="6" type="ORF">BJG266_LOCUS7713</name>
    <name evidence="5" type="ORF">QVE165_LOCUS72</name>
</gene>
<dbReference type="AlphaFoldDB" id="A0A813W5W4"/>
<dbReference type="InterPro" id="IPR019734">
    <property type="entry name" value="TPR_rpt"/>
</dbReference>
<dbReference type="PANTHER" id="PTHR45641">
    <property type="entry name" value="TETRATRICOPEPTIDE REPEAT PROTEIN (AFU_ORTHOLOGUE AFUA_6G03870)"/>
    <property type="match status" value="1"/>
</dbReference>
<dbReference type="OrthoDB" id="19588at2759"/>
<dbReference type="Gene3D" id="1.25.40.10">
    <property type="entry name" value="Tetratricopeptide repeat domain"/>
    <property type="match status" value="2"/>
</dbReference>
<evidence type="ECO:0000256" key="3">
    <source>
        <dbReference type="PROSITE-ProRule" id="PRU00339"/>
    </source>
</evidence>
<proteinExistence type="predicted"/>
<feature type="compositionally biased region" description="Polar residues" evidence="4">
    <location>
        <begin position="393"/>
        <end position="416"/>
    </location>
</feature>
<dbReference type="EMBL" id="CAJNOM010000001">
    <property type="protein sequence ID" value="CAF0728772.1"/>
    <property type="molecule type" value="Genomic_DNA"/>
</dbReference>
<accession>A0A813W5W4</accession>
<feature type="repeat" description="TPR" evidence="3">
    <location>
        <begin position="1027"/>
        <end position="1060"/>
    </location>
</feature>
<comment type="caution">
    <text evidence="6">The sequence shown here is derived from an EMBL/GenBank/DDBJ whole genome shotgun (WGS) entry which is preliminary data.</text>
</comment>
<dbReference type="PROSITE" id="PS50005">
    <property type="entry name" value="TPR"/>
    <property type="match status" value="4"/>
</dbReference>
<organism evidence="6 8">
    <name type="scientific">Adineta steineri</name>
    <dbReference type="NCBI Taxonomy" id="433720"/>
    <lineage>
        <taxon>Eukaryota</taxon>
        <taxon>Metazoa</taxon>
        <taxon>Spiralia</taxon>
        <taxon>Gnathifera</taxon>
        <taxon>Rotifera</taxon>
        <taxon>Eurotatoria</taxon>
        <taxon>Bdelloidea</taxon>
        <taxon>Adinetida</taxon>
        <taxon>Adinetidae</taxon>
        <taxon>Adineta</taxon>
    </lineage>
</organism>
<sequence length="1132" mass="131879">MDYSHERRHRHRRRYHSPSSSSFDISSSRDDDDIEQEIIDRAIEIERSREKSLRRQFEYIVDNIKKLERRRYYHHRTRSPTYHERFTSPSRHRTSDSHSYRNSSTEPFHQTNDSSYSEARTRSPLKLNKLISCPITMIYQGIGSERHGDEIMVLQENIIVFKGFLRPKEPFTFKFKRHHRQLIVKLEFFINELFECRLSIDCEREQLNEENDLFQLQHMNTFKTNDRRQTDNEQQRTTKIDKSTSVAYSRRHRHNHTSNSSIINEEKRSTLDNQRSHQKSVPDDRRRPTRENSSVKQRSHRSPSPSKLSSRKQNESKPQQQQLINKNDKSKSDSIETKSTKSKTISNNEEKPILRPLNSSDNEDKILVRKQNYGPPQVSTFTRSDSESVSEELLTTTVQQNNEKSPSEIVKQTESSSTKKDDDDDEEEEAEEENGGSGNMLGFLQLLQAMSGGSLRVPSTNDDGDGIQGLLARLGIVTQTNTRKKLTLTRRQIGNVEDFLLVYLDSSAPDHSLTIKLRGLINYLKIFDDADDCIAFINTISNEKVIIIVSDVLGHPVVSRIQDLQQLFAIYVLCQTEEEADSWSTNQPKIRGIYTHISEILEQIKMDMENDEENSLTFTHILPTTNIKEEPFFIINQIVKEIIIDSDDMNEAKKELIDFCQNEYKDNEEQLISIEQFQDKYQKENVLEFYQKQFFLYKMLNKGFRIPDVDILFKLRLFIQNLHNFILSSSNDVSIKTIYRLQILTNDELEILKKCSDNGYISFSHFFFATTNRPEQNLSSFKTNNNEYEEILFEIDVTNSNHYMSIDNQILFTFGLVTRVANIEKDKNGKTIVHLTTINSDDRQYENLIEPIRKETRAPHPSLRIVKLFIELEQYSHAVHLGQILLADLINAKKDPLLALARIYHSLGTALYEKEEYDDALEIIKKSHELYLRFLPDDASQLSPTWNNMGSIYLRQGNTELALEYHQKALSIQLKSPSPDLPSIISYSNNIGGVYLKLERYDDALVHFRRALQIEEQTLPTNHPELAGSYHRIGGVYFRQNNYEKALEYYNKTLDIELAVLPDNHPTVAVTYHNRGTAFEGLGRLEEAVESAEKAVERLLKTLQKNHPQVQMNQAYVDRLKQKLWVKQLFSS</sequence>
<feature type="repeat" description="TPR" evidence="3">
    <location>
        <begin position="985"/>
        <end position="1018"/>
    </location>
</feature>
<evidence type="ECO:0000313" key="5">
    <source>
        <dbReference type="EMBL" id="CAF0728772.1"/>
    </source>
</evidence>
<evidence type="ECO:0000313" key="6">
    <source>
        <dbReference type="EMBL" id="CAF0848549.1"/>
    </source>
</evidence>
<feature type="repeat" description="TPR" evidence="3">
    <location>
        <begin position="901"/>
        <end position="934"/>
    </location>
</feature>
<dbReference type="PROSITE" id="PS50293">
    <property type="entry name" value="TPR_REGION"/>
    <property type="match status" value="1"/>
</dbReference>
<reference evidence="6" key="1">
    <citation type="submission" date="2021-02" db="EMBL/GenBank/DDBJ databases">
        <authorList>
            <person name="Nowell W R."/>
        </authorList>
    </citation>
    <scope>NUCLEOTIDE SEQUENCE</scope>
</reference>
<evidence type="ECO:0000256" key="2">
    <source>
        <dbReference type="ARBA" id="ARBA00022803"/>
    </source>
</evidence>
<keyword evidence="1" id="KW-0677">Repeat</keyword>
<evidence type="ECO:0000256" key="4">
    <source>
        <dbReference type="SAM" id="MobiDB-lite"/>
    </source>
</evidence>
<protein>
    <submittedName>
        <fullName evidence="6">Uncharacterized protein</fullName>
    </submittedName>
</protein>
<dbReference type="EMBL" id="CAJNOI010000023">
    <property type="protein sequence ID" value="CAF0848549.1"/>
    <property type="molecule type" value="Genomic_DNA"/>
</dbReference>
<dbReference type="Proteomes" id="UP000663832">
    <property type="component" value="Unassembled WGS sequence"/>
</dbReference>
<feature type="repeat" description="TPR" evidence="3">
    <location>
        <begin position="943"/>
        <end position="976"/>
    </location>
</feature>
<keyword evidence="2 3" id="KW-0802">TPR repeat</keyword>
<feature type="compositionally biased region" description="Low complexity" evidence="4">
    <location>
        <begin position="17"/>
        <end position="26"/>
    </location>
</feature>
<feature type="compositionally biased region" description="Basic and acidic residues" evidence="4">
    <location>
        <begin position="326"/>
        <end position="339"/>
    </location>
</feature>
<dbReference type="Pfam" id="PF13374">
    <property type="entry name" value="TPR_10"/>
    <property type="match status" value="1"/>
</dbReference>
<feature type="compositionally biased region" description="Polar residues" evidence="4">
    <location>
        <begin position="316"/>
        <end position="325"/>
    </location>
</feature>
<dbReference type="InterPro" id="IPR011990">
    <property type="entry name" value="TPR-like_helical_dom_sf"/>
</dbReference>
<feature type="compositionally biased region" description="Acidic residues" evidence="4">
    <location>
        <begin position="422"/>
        <end position="434"/>
    </location>
</feature>
<dbReference type="Proteomes" id="UP000663877">
    <property type="component" value="Unassembled WGS sequence"/>
</dbReference>
<feature type="region of interest" description="Disordered" evidence="4">
    <location>
        <begin position="75"/>
        <end position="120"/>
    </location>
</feature>
<keyword evidence="7" id="KW-1185">Reference proteome</keyword>
<dbReference type="SUPFAM" id="SSF48452">
    <property type="entry name" value="TPR-like"/>
    <property type="match status" value="1"/>
</dbReference>